<sequence length="85" mass="9762">MIMVQEDQIGELKKRIKPQRDSTADSTCSDGYRGRKKRLTMPMTYRLYESQQENLRGTIFGPDSPDFHPEVASSMLRKALQAGLR</sequence>
<evidence type="ECO:0000313" key="2">
    <source>
        <dbReference type="EMBL" id="VDD93529.1"/>
    </source>
</evidence>
<feature type="compositionally biased region" description="Basic and acidic residues" evidence="1">
    <location>
        <begin position="13"/>
        <end position="23"/>
    </location>
</feature>
<evidence type="ECO:0000313" key="3">
    <source>
        <dbReference type="Proteomes" id="UP000274131"/>
    </source>
</evidence>
<dbReference type="EMBL" id="UXUI01009351">
    <property type="protein sequence ID" value="VDD93529.1"/>
    <property type="molecule type" value="Genomic_DNA"/>
</dbReference>
<feature type="region of interest" description="Disordered" evidence="1">
    <location>
        <begin position="13"/>
        <end position="35"/>
    </location>
</feature>
<dbReference type="AlphaFoldDB" id="A0A0N4VDV0"/>
<dbReference type="OrthoDB" id="37886at2759"/>
<dbReference type="STRING" id="51028.A0A0N4VDV0"/>
<name>A0A0N4VDV0_ENTVE</name>
<protein>
    <submittedName>
        <fullName evidence="4">Transposase</fullName>
    </submittedName>
</protein>
<proteinExistence type="predicted"/>
<gene>
    <name evidence="2" type="ORF">EVEC_LOCUS8280</name>
</gene>
<evidence type="ECO:0000256" key="1">
    <source>
        <dbReference type="SAM" id="MobiDB-lite"/>
    </source>
</evidence>
<organism evidence="4">
    <name type="scientific">Enterobius vermicularis</name>
    <name type="common">Human pinworm</name>
    <dbReference type="NCBI Taxonomy" id="51028"/>
    <lineage>
        <taxon>Eukaryota</taxon>
        <taxon>Metazoa</taxon>
        <taxon>Ecdysozoa</taxon>
        <taxon>Nematoda</taxon>
        <taxon>Chromadorea</taxon>
        <taxon>Rhabditida</taxon>
        <taxon>Spirurina</taxon>
        <taxon>Oxyuridomorpha</taxon>
        <taxon>Oxyuroidea</taxon>
        <taxon>Oxyuridae</taxon>
        <taxon>Enterobius</taxon>
    </lineage>
</organism>
<reference evidence="4" key="1">
    <citation type="submission" date="2017-02" db="UniProtKB">
        <authorList>
            <consortium name="WormBaseParasite"/>
        </authorList>
    </citation>
    <scope>IDENTIFICATION</scope>
</reference>
<dbReference type="Proteomes" id="UP000274131">
    <property type="component" value="Unassembled WGS sequence"/>
</dbReference>
<accession>A0A0N4VDV0</accession>
<keyword evidence="3" id="KW-1185">Reference proteome</keyword>
<dbReference type="WBParaSite" id="EVEC_0000881001-mRNA-1">
    <property type="protein sequence ID" value="EVEC_0000881001-mRNA-1"/>
    <property type="gene ID" value="EVEC_0000881001"/>
</dbReference>
<evidence type="ECO:0000313" key="4">
    <source>
        <dbReference type="WBParaSite" id="EVEC_0000881001-mRNA-1"/>
    </source>
</evidence>
<reference evidence="2 3" key="2">
    <citation type="submission" date="2018-10" db="EMBL/GenBank/DDBJ databases">
        <authorList>
            <consortium name="Pathogen Informatics"/>
        </authorList>
    </citation>
    <scope>NUCLEOTIDE SEQUENCE [LARGE SCALE GENOMIC DNA]</scope>
</reference>